<protein>
    <submittedName>
        <fullName evidence="1">Uncharacterized protein</fullName>
    </submittedName>
</protein>
<gene>
    <name evidence="1" type="ORF">EHAR0213_LOCUS2674</name>
</gene>
<reference evidence="1" key="1">
    <citation type="submission" date="2021-01" db="EMBL/GenBank/DDBJ databases">
        <authorList>
            <person name="Corre E."/>
            <person name="Pelletier E."/>
            <person name="Niang G."/>
            <person name="Scheremetjew M."/>
            <person name="Finn R."/>
            <person name="Kale V."/>
            <person name="Holt S."/>
            <person name="Cochrane G."/>
            <person name="Meng A."/>
            <person name="Brown T."/>
            <person name="Cohen L."/>
        </authorList>
    </citation>
    <scope>NUCLEOTIDE SEQUENCE</scope>
    <source>
        <strain evidence="1">FSP1.4</strain>
    </source>
</reference>
<dbReference type="EMBL" id="HBII01005928">
    <property type="protein sequence ID" value="CAE0343767.1"/>
    <property type="molecule type" value="Transcribed_RNA"/>
</dbReference>
<dbReference type="AlphaFoldDB" id="A0A7S3N7P2"/>
<evidence type="ECO:0000313" key="1">
    <source>
        <dbReference type="EMBL" id="CAE0343767.1"/>
    </source>
</evidence>
<proteinExistence type="predicted"/>
<sequence length="154" mass="17547">MTTKDTGSLDYDRFKSCLKTPDKSQGGMINDQVIHYRDSLSMKVCPIRLLKINSEIENPEDEDCTKTNIDDSCHAYDPSEHKSITEHMYFNHSKISKQDLSFGAKVNIVESRFSNFMMTIPMKNPFTRSFEDIPKENMGLLSKYPAADLPLAPS</sequence>
<accession>A0A7S3N7P2</accession>
<name>A0A7S3N7P2_9SPIT</name>
<organism evidence="1">
    <name type="scientific">Euplotes harpa</name>
    <dbReference type="NCBI Taxonomy" id="151035"/>
    <lineage>
        <taxon>Eukaryota</taxon>
        <taxon>Sar</taxon>
        <taxon>Alveolata</taxon>
        <taxon>Ciliophora</taxon>
        <taxon>Intramacronucleata</taxon>
        <taxon>Spirotrichea</taxon>
        <taxon>Hypotrichia</taxon>
        <taxon>Euplotida</taxon>
        <taxon>Euplotidae</taxon>
        <taxon>Euplotes</taxon>
    </lineage>
</organism>